<dbReference type="Proteomes" id="UP001271007">
    <property type="component" value="Unassembled WGS sequence"/>
</dbReference>
<reference evidence="1" key="1">
    <citation type="submission" date="2023-04" db="EMBL/GenBank/DDBJ databases">
        <title>Black Yeasts Isolated from many extreme environments.</title>
        <authorList>
            <person name="Coleine C."/>
            <person name="Stajich J.E."/>
            <person name="Selbmann L."/>
        </authorList>
    </citation>
    <scope>NUCLEOTIDE SEQUENCE</scope>
    <source>
        <strain evidence="1">CCFEE 5312</strain>
    </source>
</reference>
<dbReference type="AlphaFoldDB" id="A0AAJ0DMU1"/>
<sequence length="854" mass="96216">MAPIFVKDVRADLQRQYPHRSAATPPTCDKDCKSCNDQYAPASLRHVPSGAMATAMHDDTEATSNIAHFLTTTRKNLAIVRGAISSHGNTLAHRWLKKTSAQRAKMLLRAKPNIHEKECAWVELEDKMTHEVHHMAKRVAGGQVFGHDEVNAARSPERHETFLLPYVDQESLSKEPMRLLALMHHRSHSQPSEWMLFDRQHVQHSFHSCLFYTAYNPHAVVIGYPCALLVFEAQAVLSDLLRAMVDELLQPGSHVPTAPTGNDTWISLSESHFRSKESLSSLIERSAYLQQPFSAPPSFNPEYITSLYRSRVEDALDELSSLQRNPLLLRGSINRAKKNPALQGCTANTCLPLYMWVPVELAVRRREMWLWLVGHAGDVAKHYKTASEAIGAGMPLPKAYAAALMRFEALFVCEYTDLRDRLRDAIPAYSTFRQHYRLTDRVFTHLLDTNGAFHKDRLFWILVQLTENDDEVSAYFHFDQIDQAKDKHRMPESLLHQISDMTSIEEALSAIRSHRSRPRLLNHDAAKTICQNTVTRQVCNLMTNTFLSSRENSHDVARAFEAFVSLPCPAASDEIKHNGAGQLKDLFEGITTIWTAICTHMRSELSSLLGEAAEAAEVVDKYMTIYEWPCTPDYKEWVDRHVYLVDYGAQQNLAKSSQIQSARIHLTIAAEAQQQTKAGKAAESDQTIPNFGHLNISHPVQKKAAYLEPPKKARIKTRPTTAGLVASDEQVLADPPAVEKEVATSGKIAVSSASLRLFERMFSRFGEAQGPTKWEHLIRALWEAGLAARHSGGSAVSPHERHRKGRVTVHRPNPEVEYGLYKLRGIGKRLTKHFGWDEQIFMERPKEHAASGGE</sequence>
<organism evidence="1 2">
    <name type="scientific">Extremus antarcticus</name>
    <dbReference type="NCBI Taxonomy" id="702011"/>
    <lineage>
        <taxon>Eukaryota</taxon>
        <taxon>Fungi</taxon>
        <taxon>Dikarya</taxon>
        <taxon>Ascomycota</taxon>
        <taxon>Pezizomycotina</taxon>
        <taxon>Dothideomycetes</taxon>
        <taxon>Dothideomycetidae</taxon>
        <taxon>Mycosphaerellales</taxon>
        <taxon>Extremaceae</taxon>
        <taxon>Extremus</taxon>
    </lineage>
</organism>
<dbReference type="PANTHER" id="PTHR40788:SF1">
    <property type="entry name" value="IPA PROTEIN"/>
    <property type="match status" value="1"/>
</dbReference>
<dbReference type="EMBL" id="JAWDJX010000016">
    <property type="protein sequence ID" value="KAK3053406.1"/>
    <property type="molecule type" value="Genomic_DNA"/>
</dbReference>
<comment type="caution">
    <text evidence="1">The sequence shown here is derived from an EMBL/GenBank/DDBJ whole genome shotgun (WGS) entry which is preliminary data.</text>
</comment>
<evidence type="ECO:0000313" key="1">
    <source>
        <dbReference type="EMBL" id="KAK3053406.1"/>
    </source>
</evidence>
<name>A0AAJ0DMU1_9PEZI</name>
<gene>
    <name evidence="1" type="ORF">LTR09_005575</name>
</gene>
<keyword evidence="2" id="KW-1185">Reference proteome</keyword>
<accession>A0AAJ0DMU1</accession>
<proteinExistence type="predicted"/>
<evidence type="ECO:0000313" key="2">
    <source>
        <dbReference type="Proteomes" id="UP001271007"/>
    </source>
</evidence>
<dbReference type="PANTHER" id="PTHR40788">
    <property type="entry name" value="CLR5 DOMAIN-CONTAINING PROTEIN-RELATED"/>
    <property type="match status" value="1"/>
</dbReference>
<protein>
    <submittedName>
        <fullName evidence="1">Uncharacterized protein</fullName>
    </submittedName>
</protein>